<accession>A0A1G2RNP0</accession>
<comment type="similarity">
    <text evidence="2 7">Belongs to the phosphohexose mutase family.</text>
</comment>
<evidence type="ECO:0000313" key="12">
    <source>
        <dbReference type="EMBL" id="OHA74470.1"/>
    </source>
</evidence>
<dbReference type="Pfam" id="PF02878">
    <property type="entry name" value="PGM_PMM_I"/>
    <property type="match status" value="1"/>
</dbReference>
<evidence type="ECO:0000256" key="1">
    <source>
        <dbReference type="ARBA" id="ARBA00001946"/>
    </source>
</evidence>
<gene>
    <name evidence="12" type="ORF">A2940_02685</name>
</gene>
<dbReference type="SUPFAM" id="SSF53738">
    <property type="entry name" value="Phosphoglucomutase, first 3 domains"/>
    <property type="match status" value="3"/>
</dbReference>
<evidence type="ECO:0000256" key="6">
    <source>
        <dbReference type="ARBA" id="ARBA00023235"/>
    </source>
</evidence>
<dbReference type="InterPro" id="IPR016055">
    <property type="entry name" value="A-D-PHexomutase_a/b/a-I/II/III"/>
</dbReference>
<keyword evidence="5 7" id="KW-0460">Magnesium</keyword>
<evidence type="ECO:0000259" key="11">
    <source>
        <dbReference type="Pfam" id="PF02880"/>
    </source>
</evidence>
<keyword evidence="3" id="KW-0597">Phosphoprotein</keyword>
<organism evidence="12 13">
    <name type="scientific">Candidatus Wildermuthbacteria bacterium RIFCSPLOWO2_01_FULL_48_29</name>
    <dbReference type="NCBI Taxonomy" id="1802462"/>
    <lineage>
        <taxon>Bacteria</taxon>
        <taxon>Candidatus Wildermuthiibacteriota</taxon>
    </lineage>
</organism>
<dbReference type="PROSITE" id="PS00710">
    <property type="entry name" value="PGM_PMM"/>
    <property type="match status" value="1"/>
</dbReference>
<dbReference type="InterPro" id="IPR005841">
    <property type="entry name" value="Alpha-D-phosphohexomutase_SF"/>
</dbReference>
<evidence type="ECO:0000259" key="8">
    <source>
        <dbReference type="Pfam" id="PF00408"/>
    </source>
</evidence>
<dbReference type="Pfam" id="PF00408">
    <property type="entry name" value="PGM_PMM_IV"/>
    <property type="match status" value="1"/>
</dbReference>
<feature type="domain" description="Alpha-D-phosphohexomutase alpha/beta/alpha" evidence="11">
    <location>
        <begin position="258"/>
        <end position="365"/>
    </location>
</feature>
<dbReference type="EMBL" id="MHUH01000002">
    <property type="protein sequence ID" value="OHA74470.1"/>
    <property type="molecule type" value="Genomic_DNA"/>
</dbReference>
<dbReference type="InterPro" id="IPR016066">
    <property type="entry name" value="A-D-PHexomutase_CS"/>
</dbReference>
<keyword evidence="4 7" id="KW-0479">Metal-binding</keyword>
<evidence type="ECO:0000259" key="9">
    <source>
        <dbReference type="Pfam" id="PF02878"/>
    </source>
</evidence>
<dbReference type="AlphaFoldDB" id="A0A1G2RNP0"/>
<dbReference type="GO" id="GO:0016868">
    <property type="term" value="F:intramolecular phosphotransferase activity"/>
    <property type="evidence" value="ECO:0007669"/>
    <property type="project" value="InterPro"/>
</dbReference>
<dbReference type="InterPro" id="IPR005844">
    <property type="entry name" value="A-D-PHexomutase_a/b/a-I"/>
</dbReference>
<dbReference type="Pfam" id="PF02880">
    <property type="entry name" value="PGM_PMM_III"/>
    <property type="match status" value="1"/>
</dbReference>
<dbReference type="PRINTS" id="PR00509">
    <property type="entry name" value="PGMPMM"/>
</dbReference>
<dbReference type="CDD" id="cd03089">
    <property type="entry name" value="PMM_PGM"/>
    <property type="match status" value="1"/>
</dbReference>
<evidence type="ECO:0000256" key="4">
    <source>
        <dbReference type="ARBA" id="ARBA00022723"/>
    </source>
</evidence>
<dbReference type="PANTHER" id="PTHR43771:SF2">
    <property type="entry name" value="PHOSPHOMANNOMUTASE_PHOSPHOGLUCOMUTASE"/>
    <property type="match status" value="1"/>
</dbReference>
<evidence type="ECO:0000256" key="5">
    <source>
        <dbReference type="ARBA" id="ARBA00022842"/>
    </source>
</evidence>
<evidence type="ECO:0000256" key="3">
    <source>
        <dbReference type="ARBA" id="ARBA00022553"/>
    </source>
</evidence>
<dbReference type="PANTHER" id="PTHR43771">
    <property type="entry name" value="PHOSPHOMANNOMUTASE"/>
    <property type="match status" value="1"/>
</dbReference>
<evidence type="ECO:0000313" key="13">
    <source>
        <dbReference type="Proteomes" id="UP000178421"/>
    </source>
</evidence>
<dbReference type="InterPro" id="IPR005843">
    <property type="entry name" value="A-D-PHexomutase_C"/>
</dbReference>
<dbReference type="Pfam" id="PF02879">
    <property type="entry name" value="PGM_PMM_II"/>
    <property type="match status" value="1"/>
</dbReference>
<dbReference type="InterPro" id="IPR005845">
    <property type="entry name" value="A-D-PHexomutase_a/b/a-II"/>
</dbReference>
<evidence type="ECO:0000256" key="7">
    <source>
        <dbReference type="RuleBase" id="RU004326"/>
    </source>
</evidence>
<name>A0A1G2RNP0_9BACT</name>
<comment type="cofactor">
    <cofactor evidence="1">
        <name>Mg(2+)</name>
        <dbReference type="ChEBI" id="CHEBI:18420"/>
    </cofactor>
</comment>
<evidence type="ECO:0000259" key="10">
    <source>
        <dbReference type="Pfam" id="PF02879"/>
    </source>
</evidence>
<keyword evidence="6" id="KW-0413">Isomerase</keyword>
<feature type="domain" description="Alpha-D-phosphohexomutase alpha/beta/alpha" evidence="9">
    <location>
        <begin position="7"/>
        <end position="140"/>
    </location>
</feature>
<feature type="domain" description="Alpha-D-phosphohexomutase C-terminal" evidence="8">
    <location>
        <begin position="377"/>
        <end position="448"/>
    </location>
</feature>
<feature type="domain" description="Alpha-D-phosphohexomutase alpha/beta/alpha" evidence="10">
    <location>
        <begin position="167"/>
        <end position="253"/>
    </location>
</feature>
<evidence type="ECO:0008006" key="14">
    <source>
        <dbReference type="Google" id="ProtNLM"/>
    </source>
</evidence>
<reference evidence="12 13" key="1">
    <citation type="journal article" date="2016" name="Nat. Commun.">
        <title>Thousands of microbial genomes shed light on interconnected biogeochemical processes in an aquifer system.</title>
        <authorList>
            <person name="Anantharaman K."/>
            <person name="Brown C.T."/>
            <person name="Hug L.A."/>
            <person name="Sharon I."/>
            <person name="Castelle C.J."/>
            <person name="Probst A.J."/>
            <person name="Thomas B.C."/>
            <person name="Singh A."/>
            <person name="Wilkins M.J."/>
            <person name="Karaoz U."/>
            <person name="Brodie E.L."/>
            <person name="Williams K.H."/>
            <person name="Hubbard S.S."/>
            <person name="Banfield J.F."/>
        </authorList>
    </citation>
    <scope>NUCLEOTIDE SEQUENCE [LARGE SCALE GENOMIC DNA]</scope>
</reference>
<dbReference type="InterPro" id="IPR005846">
    <property type="entry name" value="A-D-PHexomutase_a/b/a-III"/>
</dbReference>
<comment type="caution">
    <text evidence="12">The sequence shown here is derived from an EMBL/GenBank/DDBJ whole genome shotgun (WGS) entry which is preliminary data.</text>
</comment>
<dbReference type="InterPro" id="IPR036900">
    <property type="entry name" value="A-D-PHexomutase_C_sf"/>
</dbReference>
<dbReference type="GO" id="GO:0005975">
    <property type="term" value="P:carbohydrate metabolic process"/>
    <property type="evidence" value="ECO:0007669"/>
    <property type="project" value="InterPro"/>
</dbReference>
<dbReference type="Proteomes" id="UP000178421">
    <property type="component" value="Unassembled WGS sequence"/>
</dbReference>
<proteinExistence type="inferred from homology"/>
<dbReference type="Gene3D" id="3.40.120.10">
    <property type="entry name" value="Alpha-D-Glucose-1,6-Bisphosphate, subunit A, domain 3"/>
    <property type="match status" value="3"/>
</dbReference>
<sequence>MAKLEKTMFREYDIRGRESDKELNEASMEFIGKGYGTFLQKRGVNQVVVGHDNRATSDAFYRAAIRGLLATGCEVIDVGIVTTPMLYWAQYYFRAKGGLVVTASHNPAGWNGVKLALGYSHTIIGKELEEIYETILREDFIQKQGEVIKQENIAAPFRADLLSRVKGIKHFRVVVNTGNGTAGIFAPQLLREAGCEVIEHYTELDPTYPHYTPNPAETEMMEDTGKIVLEGKADFGFAFDGDGDRLGLVDEKGQNIWPDRYLILLSRLVLEKNPGAKIVFDVKVSEALPEDIKAHGGIPIMWKTGHSYIKEKMDQENALLGGEMSGHIFFKEGYYGFDDAMFAALKLLEYFSSQNKTVSEIVEETPYYVSTPALHAECPDEKKYQVVEELTKDFKKEYEVVNVSGARVYFGGGAWGLVRVSSNLPALVLRFEAKTPERLKEVEKLFREKLKKYTFVSQEWYPA</sequence>
<dbReference type="SUPFAM" id="SSF55957">
    <property type="entry name" value="Phosphoglucomutase, C-terminal domain"/>
    <property type="match status" value="1"/>
</dbReference>
<evidence type="ECO:0000256" key="2">
    <source>
        <dbReference type="ARBA" id="ARBA00010231"/>
    </source>
</evidence>
<dbReference type="Gene3D" id="3.30.310.50">
    <property type="entry name" value="Alpha-D-phosphohexomutase, C-terminal domain"/>
    <property type="match status" value="1"/>
</dbReference>
<dbReference type="GO" id="GO:0000287">
    <property type="term" value="F:magnesium ion binding"/>
    <property type="evidence" value="ECO:0007669"/>
    <property type="project" value="InterPro"/>
</dbReference>
<protein>
    <recommendedName>
        <fullName evidence="14">Phosphomannomutase</fullName>
    </recommendedName>
</protein>